<dbReference type="GO" id="GO:0006950">
    <property type="term" value="P:response to stress"/>
    <property type="evidence" value="ECO:0007669"/>
    <property type="project" value="TreeGrafter"/>
</dbReference>
<dbReference type="EMBL" id="CP034412">
    <property type="protein sequence ID" value="QCY48124.1"/>
    <property type="molecule type" value="Genomic_DNA"/>
</dbReference>
<dbReference type="SUPFAM" id="SSF46785">
    <property type="entry name" value="Winged helix' DNA-binding domain"/>
    <property type="match status" value="1"/>
</dbReference>
<evidence type="ECO:0000313" key="6">
    <source>
        <dbReference type="Proteomes" id="UP000307000"/>
    </source>
</evidence>
<dbReference type="PROSITE" id="PS50995">
    <property type="entry name" value="HTH_MARR_2"/>
    <property type="match status" value="1"/>
</dbReference>
<reference evidence="5 6" key="1">
    <citation type="submission" date="2018-12" db="EMBL/GenBank/DDBJ databases">
        <title>Complete Genome Sequence of Glutamicibacter creatinolyticus strain LGCM259,isolated from an abscess of a 12-year-old mare in Italy.</title>
        <authorList>
            <person name="Santos R.G."/>
            <person name="Silva A.L."/>
            <person name="Seyffert N."/>
            <person name="Castro T.L.P."/>
            <person name="Attili A.R."/>
            <person name="Rifici C."/>
            <person name="Mazzullo G."/>
            <person name="Brenig B."/>
            <person name="Venanzi F."/>
            <person name="Azevedo V."/>
        </authorList>
    </citation>
    <scope>NUCLEOTIDE SEQUENCE [LARGE SCALE GENOMIC DNA]</scope>
    <source>
        <strain evidence="5 6">LGCM 259</strain>
    </source>
</reference>
<dbReference type="CDD" id="cd00090">
    <property type="entry name" value="HTH_ARSR"/>
    <property type="match status" value="1"/>
</dbReference>
<keyword evidence="1" id="KW-0805">Transcription regulation</keyword>
<dbReference type="RefSeq" id="WP_054821294.1">
    <property type="nucleotide sequence ID" value="NZ_CP034412.1"/>
</dbReference>
<accession>A0A5B7WXY9</accession>
<dbReference type="GO" id="GO:0003677">
    <property type="term" value="F:DNA binding"/>
    <property type="evidence" value="ECO:0007669"/>
    <property type="project" value="UniProtKB-KW"/>
</dbReference>
<evidence type="ECO:0000259" key="4">
    <source>
        <dbReference type="PROSITE" id="PS50995"/>
    </source>
</evidence>
<dbReference type="InterPro" id="IPR039422">
    <property type="entry name" value="MarR/SlyA-like"/>
</dbReference>
<dbReference type="GO" id="GO:0003700">
    <property type="term" value="F:DNA-binding transcription factor activity"/>
    <property type="evidence" value="ECO:0007669"/>
    <property type="project" value="InterPro"/>
</dbReference>
<dbReference type="Pfam" id="PF01047">
    <property type="entry name" value="MarR"/>
    <property type="match status" value="1"/>
</dbReference>
<dbReference type="AlphaFoldDB" id="A0A5B7WXY9"/>
<dbReference type="InterPro" id="IPR036390">
    <property type="entry name" value="WH_DNA-bd_sf"/>
</dbReference>
<dbReference type="InterPro" id="IPR023187">
    <property type="entry name" value="Tscrpt_reg_MarR-type_CS"/>
</dbReference>
<evidence type="ECO:0000256" key="1">
    <source>
        <dbReference type="ARBA" id="ARBA00023015"/>
    </source>
</evidence>
<dbReference type="InterPro" id="IPR036388">
    <property type="entry name" value="WH-like_DNA-bd_sf"/>
</dbReference>
<keyword evidence="6" id="KW-1185">Reference proteome</keyword>
<protein>
    <submittedName>
        <fullName evidence="5">TetR/AcrR family transcriptional regulator</fullName>
    </submittedName>
</protein>
<dbReference type="SMART" id="SM00347">
    <property type="entry name" value="HTH_MARR"/>
    <property type="match status" value="1"/>
</dbReference>
<dbReference type="InterPro" id="IPR011991">
    <property type="entry name" value="ArsR-like_HTH"/>
</dbReference>
<evidence type="ECO:0000313" key="5">
    <source>
        <dbReference type="EMBL" id="QCY48124.1"/>
    </source>
</evidence>
<dbReference type="KEGG" id="gcr:GcLGCM259_2417"/>
<organism evidence="5 6">
    <name type="scientific">Glutamicibacter creatinolyticus</name>
    <dbReference type="NCBI Taxonomy" id="162496"/>
    <lineage>
        <taxon>Bacteria</taxon>
        <taxon>Bacillati</taxon>
        <taxon>Actinomycetota</taxon>
        <taxon>Actinomycetes</taxon>
        <taxon>Micrococcales</taxon>
        <taxon>Micrococcaceae</taxon>
        <taxon>Glutamicibacter</taxon>
    </lineage>
</organism>
<gene>
    <name evidence="5" type="ORF">GcLGCM259_2417</name>
</gene>
<sequence length="149" mass="17106">MHDEELFITVEREFTTTLLRARQTLMRRAKAIHPELQAPGYRILSILVHHDSQQQGFLAESLQLDKATISRLVKQLETQGLITRTADPKDGRAQLVSITDRARDAWYVSGQAQRQRLRDKLEDWSTEDVQRFADLLHRLNDNSDAADAG</sequence>
<dbReference type="InterPro" id="IPR000835">
    <property type="entry name" value="HTH_MarR-typ"/>
</dbReference>
<keyword evidence="2" id="KW-0238">DNA-binding</keyword>
<dbReference type="PROSITE" id="PS01117">
    <property type="entry name" value="HTH_MARR_1"/>
    <property type="match status" value="1"/>
</dbReference>
<evidence type="ECO:0000256" key="2">
    <source>
        <dbReference type="ARBA" id="ARBA00023125"/>
    </source>
</evidence>
<dbReference type="Gene3D" id="1.10.10.10">
    <property type="entry name" value="Winged helix-like DNA-binding domain superfamily/Winged helix DNA-binding domain"/>
    <property type="match status" value="1"/>
</dbReference>
<name>A0A5B7WXY9_9MICC</name>
<dbReference type="PANTHER" id="PTHR33164">
    <property type="entry name" value="TRANSCRIPTIONAL REGULATOR, MARR FAMILY"/>
    <property type="match status" value="1"/>
</dbReference>
<dbReference type="PANTHER" id="PTHR33164:SF57">
    <property type="entry name" value="MARR-FAMILY TRANSCRIPTIONAL REGULATOR"/>
    <property type="match status" value="1"/>
</dbReference>
<dbReference type="PRINTS" id="PR00598">
    <property type="entry name" value="HTHMARR"/>
</dbReference>
<evidence type="ECO:0000256" key="3">
    <source>
        <dbReference type="ARBA" id="ARBA00023163"/>
    </source>
</evidence>
<proteinExistence type="predicted"/>
<dbReference type="Proteomes" id="UP000307000">
    <property type="component" value="Chromosome"/>
</dbReference>
<feature type="domain" description="HTH marR-type" evidence="4">
    <location>
        <begin position="11"/>
        <end position="141"/>
    </location>
</feature>
<keyword evidence="3" id="KW-0804">Transcription</keyword>